<organism evidence="3 4">
    <name type="scientific">Pyramidobacter porci</name>
    <dbReference type="NCBI Taxonomy" id="2605789"/>
    <lineage>
        <taxon>Bacteria</taxon>
        <taxon>Thermotogati</taxon>
        <taxon>Synergistota</taxon>
        <taxon>Synergistia</taxon>
        <taxon>Synergistales</taxon>
        <taxon>Dethiosulfovibrionaceae</taxon>
        <taxon>Pyramidobacter</taxon>
    </lineage>
</organism>
<evidence type="ECO:0000313" key="4">
    <source>
        <dbReference type="Proteomes" id="UP000473699"/>
    </source>
</evidence>
<dbReference type="PANTHER" id="PTHR47618:SF1">
    <property type="entry name" value="BIFUNCTIONAL OLIGORIBONUCLEASE AND PAP PHOSPHATASE NRNA"/>
    <property type="match status" value="1"/>
</dbReference>
<sequence length="311" mass="33446">MTEAEKIARILLAEPKWRIVCHVKPDGDTLGCGSALVSAGKKLGHDVIWGGVDSLPPLYSFLPHSGEYRAGASASEDGRCVIAVDVSARDRGVPGLEPRISIDHHESNERFGAEVNWVDPQAAATGEMVYEVVLALGCAIDADIAEALYVSIATDCGWFKFSNTTADTMRIATELVKAGAVPAKLDERLHFNDTPAKLRLWGRCMARVGPVGARAALSWITRDDFRETGALESDTEGLINMLTHMKGADVTVMVSEVEGCLRCSVRSRGPVSAQAIAAKWNGGGHRYAAGCKIYLPLEEGLKALEEELSRV</sequence>
<dbReference type="AlphaFoldDB" id="A0A6L5YAJ5"/>
<proteinExistence type="predicted"/>
<gene>
    <name evidence="3" type="ORF">FYJ74_03745</name>
</gene>
<dbReference type="InterPro" id="IPR003156">
    <property type="entry name" value="DHHA1_dom"/>
</dbReference>
<feature type="domain" description="DDH" evidence="1">
    <location>
        <begin position="19"/>
        <end position="152"/>
    </location>
</feature>
<name>A0A6L5YAJ5_9BACT</name>
<keyword evidence="4" id="KW-1185">Reference proteome</keyword>
<dbReference type="RefSeq" id="WP_154528262.1">
    <property type="nucleotide sequence ID" value="NZ_VUNH01000003.1"/>
</dbReference>
<dbReference type="InterPro" id="IPR001667">
    <property type="entry name" value="DDH_dom"/>
</dbReference>
<dbReference type="SUPFAM" id="SSF64182">
    <property type="entry name" value="DHH phosphoesterases"/>
    <property type="match status" value="1"/>
</dbReference>
<protein>
    <submittedName>
        <fullName evidence="3">DHH family phosphoesterase</fullName>
    </submittedName>
</protein>
<dbReference type="PANTHER" id="PTHR47618">
    <property type="entry name" value="BIFUNCTIONAL OLIGORIBONUCLEASE AND PAP PHOSPHATASE NRNA"/>
    <property type="match status" value="1"/>
</dbReference>
<evidence type="ECO:0000313" key="3">
    <source>
        <dbReference type="EMBL" id="MST55155.1"/>
    </source>
</evidence>
<dbReference type="Gene3D" id="3.90.1640.10">
    <property type="entry name" value="inorganic pyrophosphatase (n-terminal core)"/>
    <property type="match status" value="1"/>
</dbReference>
<comment type="caution">
    <text evidence="3">The sequence shown here is derived from an EMBL/GenBank/DDBJ whole genome shotgun (WGS) entry which is preliminary data.</text>
</comment>
<evidence type="ECO:0000259" key="1">
    <source>
        <dbReference type="Pfam" id="PF01368"/>
    </source>
</evidence>
<dbReference type="EMBL" id="VUNH01000003">
    <property type="protein sequence ID" value="MST55155.1"/>
    <property type="molecule type" value="Genomic_DNA"/>
</dbReference>
<dbReference type="InterPro" id="IPR038763">
    <property type="entry name" value="DHH_sf"/>
</dbReference>
<reference evidence="3 4" key="1">
    <citation type="submission" date="2019-08" db="EMBL/GenBank/DDBJ databases">
        <title>In-depth cultivation of the pig gut microbiome towards novel bacterial diversity and tailored functional studies.</title>
        <authorList>
            <person name="Wylensek D."/>
            <person name="Hitch T.C.A."/>
            <person name="Clavel T."/>
        </authorList>
    </citation>
    <scope>NUCLEOTIDE SEQUENCE [LARGE SCALE GENOMIC DNA]</scope>
    <source>
        <strain evidence="3 4">SM-530-WT-4B</strain>
    </source>
</reference>
<accession>A0A6L5YAJ5</accession>
<dbReference type="Pfam" id="PF02272">
    <property type="entry name" value="DHHA1"/>
    <property type="match status" value="1"/>
</dbReference>
<evidence type="ECO:0000259" key="2">
    <source>
        <dbReference type="Pfam" id="PF02272"/>
    </source>
</evidence>
<dbReference type="Gene3D" id="3.10.310.30">
    <property type="match status" value="1"/>
</dbReference>
<dbReference type="Proteomes" id="UP000473699">
    <property type="component" value="Unassembled WGS sequence"/>
</dbReference>
<feature type="domain" description="DHHA1" evidence="2">
    <location>
        <begin position="234"/>
        <end position="308"/>
    </location>
</feature>
<dbReference type="GO" id="GO:0003676">
    <property type="term" value="F:nucleic acid binding"/>
    <property type="evidence" value="ECO:0007669"/>
    <property type="project" value="InterPro"/>
</dbReference>
<dbReference type="InterPro" id="IPR051319">
    <property type="entry name" value="Oligoribo/pAp-PDE_c-di-AMP_PDE"/>
</dbReference>
<dbReference type="Pfam" id="PF01368">
    <property type="entry name" value="DHH"/>
    <property type="match status" value="1"/>
</dbReference>